<dbReference type="GO" id="GO:0003676">
    <property type="term" value="F:nucleic acid binding"/>
    <property type="evidence" value="ECO:0007669"/>
    <property type="project" value="InterPro"/>
</dbReference>
<gene>
    <name evidence="2" type="ORF">HETIRDRAFT_103973</name>
</gene>
<dbReference type="RefSeq" id="XP_009548905.1">
    <property type="nucleotide sequence ID" value="XM_009550610.1"/>
</dbReference>
<organism evidence="2 3">
    <name type="scientific">Heterobasidion irregulare (strain TC 32-1)</name>
    <dbReference type="NCBI Taxonomy" id="747525"/>
    <lineage>
        <taxon>Eukaryota</taxon>
        <taxon>Fungi</taxon>
        <taxon>Dikarya</taxon>
        <taxon>Basidiomycota</taxon>
        <taxon>Agaricomycotina</taxon>
        <taxon>Agaricomycetes</taxon>
        <taxon>Russulales</taxon>
        <taxon>Bondarzewiaceae</taxon>
        <taxon>Heterobasidion</taxon>
        <taxon>Heterobasidion annosum species complex</taxon>
    </lineage>
</organism>
<dbReference type="GeneID" id="20665960"/>
<dbReference type="HOGENOM" id="CLU_647335_0_0_1"/>
<reference evidence="2 3" key="1">
    <citation type="journal article" date="2012" name="New Phytol.">
        <title>Insight into trade-off between wood decay and parasitism from the genome of a fungal forest pathogen.</title>
        <authorList>
            <person name="Olson A."/>
            <person name="Aerts A."/>
            <person name="Asiegbu F."/>
            <person name="Belbahri L."/>
            <person name="Bouzid O."/>
            <person name="Broberg A."/>
            <person name="Canback B."/>
            <person name="Coutinho P.M."/>
            <person name="Cullen D."/>
            <person name="Dalman K."/>
            <person name="Deflorio G."/>
            <person name="van Diepen L.T."/>
            <person name="Dunand C."/>
            <person name="Duplessis S."/>
            <person name="Durling M."/>
            <person name="Gonthier P."/>
            <person name="Grimwood J."/>
            <person name="Fossdal C.G."/>
            <person name="Hansson D."/>
            <person name="Henrissat B."/>
            <person name="Hietala A."/>
            <person name="Himmelstrand K."/>
            <person name="Hoffmeister D."/>
            <person name="Hogberg N."/>
            <person name="James T.Y."/>
            <person name="Karlsson M."/>
            <person name="Kohler A."/>
            <person name="Kues U."/>
            <person name="Lee Y.H."/>
            <person name="Lin Y.C."/>
            <person name="Lind M."/>
            <person name="Lindquist E."/>
            <person name="Lombard V."/>
            <person name="Lucas S."/>
            <person name="Lunden K."/>
            <person name="Morin E."/>
            <person name="Murat C."/>
            <person name="Park J."/>
            <person name="Raffaello T."/>
            <person name="Rouze P."/>
            <person name="Salamov A."/>
            <person name="Schmutz J."/>
            <person name="Solheim H."/>
            <person name="Stahlberg J."/>
            <person name="Velez H."/>
            <person name="de Vries R.P."/>
            <person name="Wiebenga A."/>
            <person name="Woodward S."/>
            <person name="Yakovlev I."/>
            <person name="Garbelotto M."/>
            <person name="Martin F."/>
            <person name="Grigoriev I.V."/>
            <person name="Stenlid J."/>
        </authorList>
    </citation>
    <scope>NUCLEOTIDE SEQUENCE [LARGE SCALE GENOMIC DNA]</scope>
    <source>
        <strain evidence="2 3">TC 32-1</strain>
    </source>
</reference>
<feature type="region of interest" description="Disordered" evidence="1">
    <location>
        <begin position="346"/>
        <end position="424"/>
    </location>
</feature>
<sequence>MLIFGETFIGALGGLVDCAAAVHGQLHFGRNHIKLQLLDTICSPQLDQSIVTALANCAPCKNFRGMHLYSILEPITRCRPFELLVADYLSLPKGTNGFHTVGLYLDTYFQCIWGFKYKTHSTAKTTISGLTTITTSWTKPNTFMTDGVIAAYSAWVNGLVEGTNKILLGRLKRLCSPELGEDECTDVKPEDIPKNWPKYFDQVIEWLNNCILPALHHSPNELALGLVINTPKASPNTAEAPPSIAEVERQLAYTEQQRLNGYAFTVDHAHKRKAAFNRRVVSAAPAEVIFARFDLVQVYRNALDFTLFYSKQAASQMVTPPAHPSRRLKKFVPRSGTKLAQEQATLLQDKEGHPKEDGTDGPIFPSEQTEHPLLEDSPSEDPANEDKSEGSNTSDLKDDAETEDKEDESRPRAGRALRSGRIIH</sequence>
<keyword evidence="3" id="KW-1185">Reference proteome</keyword>
<protein>
    <recommendedName>
        <fullName evidence="4">Integrase catalytic domain-containing protein</fullName>
    </recommendedName>
</protein>
<dbReference type="Proteomes" id="UP000030671">
    <property type="component" value="Unassembled WGS sequence"/>
</dbReference>
<evidence type="ECO:0000256" key="1">
    <source>
        <dbReference type="SAM" id="MobiDB-lite"/>
    </source>
</evidence>
<feature type="compositionally biased region" description="Basic and acidic residues" evidence="1">
    <location>
        <begin position="348"/>
        <end position="358"/>
    </location>
</feature>
<dbReference type="KEGG" id="hir:HETIRDRAFT_103973"/>
<name>W4JYF0_HETIT</name>
<dbReference type="AlphaFoldDB" id="W4JYF0"/>
<evidence type="ECO:0008006" key="4">
    <source>
        <dbReference type="Google" id="ProtNLM"/>
    </source>
</evidence>
<dbReference type="InterPro" id="IPR036397">
    <property type="entry name" value="RNaseH_sf"/>
</dbReference>
<dbReference type="SUPFAM" id="SSF53098">
    <property type="entry name" value="Ribonuclease H-like"/>
    <property type="match status" value="1"/>
</dbReference>
<evidence type="ECO:0000313" key="3">
    <source>
        <dbReference type="Proteomes" id="UP000030671"/>
    </source>
</evidence>
<dbReference type="InParanoid" id="W4JYF0"/>
<dbReference type="EMBL" id="KI925461">
    <property type="protein sequence ID" value="ETW78573.1"/>
    <property type="molecule type" value="Genomic_DNA"/>
</dbReference>
<proteinExistence type="predicted"/>
<dbReference type="InterPro" id="IPR012337">
    <property type="entry name" value="RNaseH-like_sf"/>
</dbReference>
<accession>W4JYF0</accession>
<feature type="compositionally biased region" description="Basic and acidic residues" evidence="1">
    <location>
        <begin position="384"/>
        <end position="399"/>
    </location>
</feature>
<dbReference type="OrthoDB" id="3237746at2759"/>
<dbReference type="Gene3D" id="3.30.420.10">
    <property type="entry name" value="Ribonuclease H-like superfamily/Ribonuclease H"/>
    <property type="match status" value="1"/>
</dbReference>
<evidence type="ECO:0000313" key="2">
    <source>
        <dbReference type="EMBL" id="ETW78573.1"/>
    </source>
</evidence>